<dbReference type="Proteomes" id="UP000320591">
    <property type="component" value="Chromosome"/>
</dbReference>
<sequence>MRMIFFLSPLILLPQAKADYRTDIFSSGHIILIDAAAGSNGGLGQNGSPGANGGPGGNGGDGGD</sequence>
<evidence type="ECO:0000313" key="2">
    <source>
        <dbReference type="EMBL" id="QDX29233.1"/>
    </source>
</evidence>
<dbReference type="EMBL" id="CP042220">
    <property type="protein sequence ID" value="QDX29233.1"/>
    <property type="molecule type" value="Genomic_DNA"/>
</dbReference>
<reference evidence="2 3" key="1">
    <citation type="journal article" date="2019" name="Environ. Microbiol.">
        <title>The phytopathogenic nature of Dickeya aquatica 174/2 and the dynamic early evolution of Dickeya pathogenicity.</title>
        <authorList>
            <person name="Duprey A."/>
            <person name="Taib N."/>
            <person name="Leonard S."/>
            <person name="Garin T."/>
            <person name="Flandrois J.P."/>
            <person name="Nasser W."/>
            <person name="Brochier-Armanet C."/>
            <person name="Reverchon S."/>
        </authorList>
    </citation>
    <scope>NUCLEOTIDE SEQUENCE [LARGE SCALE GENOMIC DNA]</scope>
    <source>
        <strain evidence="2 3">NCPPB 569</strain>
    </source>
</reference>
<evidence type="ECO:0000313" key="3">
    <source>
        <dbReference type="Proteomes" id="UP000320591"/>
    </source>
</evidence>
<organism evidence="2 3">
    <name type="scientific">Dickeya poaceiphila</name>
    <dbReference type="NCBI Taxonomy" id="568768"/>
    <lineage>
        <taxon>Bacteria</taxon>
        <taxon>Pseudomonadati</taxon>
        <taxon>Pseudomonadota</taxon>
        <taxon>Gammaproteobacteria</taxon>
        <taxon>Enterobacterales</taxon>
        <taxon>Pectobacteriaceae</taxon>
        <taxon>Dickeya</taxon>
    </lineage>
</organism>
<gene>
    <name evidence="2" type="ORF">Dpoa569_0000966</name>
</gene>
<dbReference type="RefSeq" id="WP_128569766.1">
    <property type="nucleotide sequence ID" value="NZ_CM001975.1"/>
</dbReference>
<dbReference type="KEGG" id="dic:Dpoa569_0000966"/>
<evidence type="ECO:0000256" key="1">
    <source>
        <dbReference type="SAM" id="MobiDB-lite"/>
    </source>
</evidence>
<proteinExistence type="predicted"/>
<accession>A0A5B8I3L8</accession>
<keyword evidence="3" id="KW-1185">Reference proteome</keyword>
<protein>
    <submittedName>
        <fullName evidence="2">Uncharacterized protein</fullName>
    </submittedName>
</protein>
<feature type="region of interest" description="Disordered" evidence="1">
    <location>
        <begin position="42"/>
        <end position="64"/>
    </location>
</feature>
<name>A0A5B8I3L8_9GAMM</name>
<dbReference type="AlphaFoldDB" id="A0A5B8I3L8"/>